<evidence type="ECO:0000256" key="1">
    <source>
        <dbReference type="SAM" id="Phobius"/>
    </source>
</evidence>
<proteinExistence type="predicted"/>
<accession>A0A941EA30</accession>
<feature type="transmembrane region" description="Helical" evidence="1">
    <location>
        <begin position="210"/>
        <end position="230"/>
    </location>
</feature>
<dbReference type="AlphaFoldDB" id="A0A941EA30"/>
<feature type="transmembrane region" description="Helical" evidence="1">
    <location>
        <begin position="318"/>
        <end position="336"/>
    </location>
</feature>
<evidence type="ECO:0000313" key="2">
    <source>
        <dbReference type="EMBL" id="MBR7825309.1"/>
    </source>
</evidence>
<sequence length="509" mass="54985">MRSPRMIIRRPARFRAATWGPWLLAFGLFVVYGADSIARYYRSAAGSYDLGIFTEVVKDYAHLHAPIVDILAPGYNLLGDHFHPILAALGPVFLLFPSPVTLLVAQAALFAVAAVPIVWLGRDRIGPGGAYAVGAGYGLSFGVAQAVDFDFHEIAFAVPLLAFALWAMLEERTRTLVACCFLLLLCKEDIGLTFVLPIGIAVILRGRIRLGGAIAAMGVAGSLLAIYWIIPHFNAQHVYQYWSKNSCVGTTSGAAHGNAVSCLWDSGMNQAGNKLELIFLLLAVTAFTVLRSPLVLLVVANLGLRFISTDTSFWGTAYHYNAVLMPVLAVVAIDAIERARHAEPLADAPLEDDEGDADEEAKPVPVPVPWWRRWAHSASGAVGRHGAVAMLAASAAMVPQFAFNQFFNPDTFTFDQRTAELRHAVSMVPGDVTVEATINVLAPLAAKDDAYWIGNTGNPAVQYIVLDTVVSGFSGTINDPVAFVEQRHPGATYTVVWSDAYGIYVLKRS</sequence>
<reference evidence="2" key="1">
    <citation type="submission" date="2021-04" db="EMBL/GenBank/DDBJ databases">
        <title>Genome based classification of Actinospica acidithermotolerans sp. nov., an actinobacterium isolated from an Indonesian hot spring.</title>
        <authorList>
            <person name="Kusuma A.B."/>
            <person name="Putra K.E."/>
            <person name="Nafisah S."/>
            <person name="Loh J."/>
            <person name="Nouioui I."/>
            <person name="Goodfellow M."/>
        </authorList>
    </citation>
    <scope>NUCLEOTIDE SEQUENCE</scope>
    <source>
        <strain evidence="2">MGRD01-02</strain>
    </source>
</reference>
<keyword evidence="1" id="KW-1133">Transmembrane helix</keyword>
<feature type="transmembrane region" description="Helical" evidence="1">
    <location>
        <begin position="128"/>
        <end position="147"/>
    </location>
</feature>
<comment type="caution">
    <text evidence="2">The sequence shown here is derived from an EMBL/GenBank/DDBJ whole genome shotgun (WGS) entry which is preliminary data.</text>
</comment>
<feature type="transmembrane region" description="Helical" evidence="1">
    <location>
        <begin position="277"/>
        <end position="298"/>
    </location>
</feature>
<name>A0A941EA30_9ACTN</name>
<dbReference type="Proteomes" id="UP000676325">
    <property type="component" value="Unassembled WGS sequence"/>
</dbReference>
<gene>
    <name evidence="2" type="ORF">KDK95_03245</name>
</gene>
<dbReference type="InterPro" id="IPR018650">
    <property type="entry name" value="STSV1_Orf64"/>
</dbReference>
<feature type="transmembrane region" description="Helical" evidence="1">
    <location>
        <begin position="100"/>
        <end position="121"/>
    </location>
</feature>
<feature type="transmembrane region" description="Helical" evidence="1">
    <location>
        <begin position="153"/>
        <end position="169"/>
    </location>
</feature>
<keyword evidence="1" id="KW-0472">Membrane</keyword>
<keyword evidence="1" id="KW-0812">Transmembrane</keyword>
<protein>
    <submittedName>
        <fullName evidence="2">DUF2079 domain-containing protein</fullName>
    </submittedName>
</protein>
<feature type="transmembrane region" description="Helical" evidence="1">
    <location>
        <begin position="176"/>
        <end position="204"/>
    </location>
</feature>
<dbReference type="RefSeq" id="WP_212516468.1">
    <property type="nucleotide sequence ID" value="NZ_JAGSOH010000005.1"/>
</dbReference>
<dbReference type="EMBL" id="JAGSOH010000005">
    <property type="protein sequence ID" value="MBR7825309.1"/>
    <property type="molecule type" value="Genomic_DNA"/>
</dbReference>
<organism evidence="2 3">
    <name type="scientific">Actinospica acidithermotolerans</name>
    <dbReference type="NCBI Taxonomy" id="2828514"/>
    <lineage>
        <taxon>Bacteria</taxon>
        <taxon>Bacillati</taxon>
        <taxon>Actinomycetota</taxon>
        <taxon>Actinomycetes</taxon>
        <taxon>Catenulisporales</taxon>
        <taxon>Actinospicaceae</taxon>
        <taxon>Actinospica</taxon>
    </lineage>
</organism>
<evidence type="ECO:0000313" key="3">
    <source>
        <dbReference type="Proteomes" id="UP000676325"/>
    </source>
</evidence>
<dbReference type="Pfam" id="PF09852">
    <property type="entry name" value="DUF2079"/>
    <property type="match status" value="1"/>
</dbReference>
<keyword evidence="3" id="KW-1185">Reference proteome</keyword>